<dbReference type="InterPro" id="IPR036291">
    <property type="entry name" value="NAD(P)-bd_dom_sf"/>
</dbReference>
<proteinExistence type="inferred from homology"/>
<evidence type="ECO:0000256" key="3">
    <source>
        <dbReference type="ARBA" id="ARBA00023002"/>
    </source>
</evidence>
<evidence type="ECO:0000313" key="6">
    <source>
        <dbReference type="EMBL" id="KAJ4480645.1"/>
    </source>
</evidence>
<evidence type="ECO:0000256" key="1">
    <source>
        <dbReference type="ARBA" id="ARBA00005725"/>
    </source>
</evidence>
<dbReference type="PANTHER" id="PTHR47706:SF4">
    <property type="entry name" value="NMRA-LIKE DOMAIN-CONTAINING PROTEIN"/>
    <property type="match status" value="1"/>
</dbReference>
<evidence type="ECO:0000313" key="7">
    <source>
        <dbReference type="Proteomes" id="UP001150238"/>
    </source>
</evidence>
<evidence type="ECO:0000256" key="4">
    <source>
        <dbReference type="SAM" id="MobiDB-lite"/>
    </source>
</evidence>
<comment type="similarity">
    <text evidence="1">Belongs to the NmrA-type oxidoreductase family. Isoflavone reductase subfamily.</text>
</comment>
<dbReference type="Gene3D" id="3.90.25.10">
    <property type="entry name" value="UDP-galactose 4-epimerase, domain 1"/>
    <property type="match status" value="1"/>
</dbReference>
<organism evidence="6 7">
    <name type="scientific">Lentinula lateritia</name>
    <dbReference type="NCBI Taxonomy" id="40482"/>
    <lineage>
        <taxon>Eukaryota</taxon>
        <taxon>Fungi</taxon>
        <taxon>Dikarya</taxon>
        <taxon>Basidiomycota</taxon>
        <taxon>Agaricomycotina</taxon>
        <taxon>Agaricomycetes</taxon>
        <taxon>Agaricomycetidae</taxon>
        <taxon>Agaricales</taxon>
        <taxon>Marasmiineae</taxon>
        <taxon>Omphalotaceae</taxon>
        <taxon>Lentinula</taxon>
    </lineage>
</organism>
<feature type="domain" description="NmrA-like" evidence="5">
    <location>
        <begin position="3"/>
        <end position="296"/>
    </location>
</feature>
<dbReference type="EMBL" id="JANVFS010000015">
    <property type="protein sequence ID" value="KAJ4480645.1"/>
    <property type="molecule type" value="Genomic_DNA"/>
</dbReference>
<dbReference type="InterPro" id="IPR008030">
    <property type="entry name" value="NmrA-like"/>
</dbReference>
<keyword evidence="3" id="KW-0560">Oxidoreductase</keyword>
<dbReference type="Gene3D" id="3.40.50.720">
    <property type="entry name" value="NAD(P)-binding Rossmann-like Domain"/>
    <property type="match status" value="1"/>
</dbReference>
<protein>
    <recommendedName>
        <fullName evidence="5">NmrA-like domain-containing protein</fullName>
    </recommendedName>
</protein>
<evidence type="ECO:0000259" key="5">
    <source>
        <dbReference type="Pfam" id="PF05368"/>
    </source>
</evidence>
<dbReference type="Proteomes" id="UP001150238">
    <property type="component" value="Unassembled WGS sequence"/>
</dbReference>
<dbReference type="AlphaFoldDB" id="A0A9W9AE47"/>
<dbReference type="GO" id="GO:0016491">
    <property type="term" value="F:oxidoreductase activity"/>
    <property type="evidence" value="ECO:0007669"/>
    <property type="project" value="UniProtKB-KW"/>
</dbReference>
<keyword evidence="2" id="KW-0521">NADP</keyword>
<reference evidence="6" key="2">
    <citation type="journal article" date="2023" name="Proc. Natl. Acad. Sci. U.S.A.">
        <title>A global phylogenomic analysis of the shiitake genus Lentinula.</title>
        <authorList>
            <person name="Sierra-Patev S."/>
            <person name="Min B."/>
            <person name="Naranjo-Ortiz M."/>
            <person name="Looney B."/>
            <person name="Konkel Z."/>
            <person name="Slot J.C."/>
            <person name="Sakamoto Y."/>
            <person name="Steenwyk J.L."/>
            <person name="Rokas A."/>
            <person name="Carro J."/>
            <person name="Camarero S."/>
            <person name="Ferreira P."/>
            <person name="Molpeceres G."/>
            <person name="Ruiz-Duenas F.J."/>
            <person name="Serrano A."/>
            <person name="Henrissat B."/>
            <person name="Drula E."/>
            <person name="Hughes K.W."/>
            <person name="Mata J.L."/>
            <person name="Ishikawa N.K."/>
            <person name="Vargas-Isla R."/>
            <person name="Ushijima S."/>
            <person name="Smith C.A."/>
            <person name="Donoghue J."/>
            <person name="Ahrendt S."/>
            <person name="Andreopoulos W."/>
            <person name="He G."/>
            <person name="LaButti K."/>
            <person name="Lipzen A."/>
            <person name="Ng V."/>
            <person name="Riley R."/>
            <person name="Sandor L."/>
            <person name="Barry K."/>
            <person name="Martinez A.T."/>
            <person name="Xiao Y."/>
            <person name="Gibbons J.G."/>
            <person name="Terashima K."/>
            <person name="Grigoriev I.V."/>
            <person name="Hibbett D."/>
        </authorList>
    </citation>
    <scope>NUCLEOTIDE SEQUENCE</scope>
    <source>
        <strain evidence="6">Sp2 HRB7682 ss15</strain>
    </source>
</reference>
<dbReference type="PANTHER" id="PTHR47706">
    <property type="entry name" value="NMRA-LIKE FAMILY PROTEIN"/>
    <property type="match status" value="1"/>
</dbReference>
<dbReference type="SUPFAM" id="SSF51735">
    <property type="entry name" value="NAD(P)-binding Rossmann-fold domains"/>
    <property type="match status" value="1"/>
</dbReference>
<sequence length="452" mass="49282">MKSQRIAVAGGQGKIGKHIVEGLLEAKQRYSLELIIVLSRSGAPDITYAGNSAPVIAVDYTDQASLQSVLDQYQIDTVISTISGHTPDAFITSQENLLQAALKVPSFHRFAPSEFAIPSEQVADKIKLYQMKLPILQSLRRAKQQQQQQQQRPGGSFEFSIINCGMFMNYLGYGNTKPDGPKAHGYLARFPIIFDLSRRFADIPGDGEREIIYTHADDVGRFVAAATQLDVWEEYFDMAGEVATINEVLRMCEDVCGTKFDVKYNSREDILARMSSAPEKFMENFFMEGYLATIDGDSDAIRPNNLNKLVDVKPMGAHPKLKELSESYLLNSKNSGESETTHGNKVEIASENNKINGAKENTEPGEVISADGTLDLQNTANHISHITRKSVSNKMTPPPPPTLLGSQLKIAALSRAQIIQAPIFPPTLRATTVSSGSGGGDGNDTVGANAGQ</sequence>
<dbReference type="InterPro" id="IPR051609">
    <property type="entry name" value="NmrA/Isoflavone_reductase-like"/>
</dbReference>
<comment type="caution">
    <text evidence="6">The sequence shown here is derived from an EMBL/GenBank/DDBJ whole genome shotgun (WGS) entry which is preliminary data.</text>
</comment>
<feature type="region of interest" description="Disordered" evidence="4">
    <location>
        <begin position="430"/>
        <end position="452"/>
    </location>
</feature>
<feature type="compositionally biased region" description="Low complexity" evidence="4">
    <location>
        <begin position="443"/>
        <end position="452"/>
    </location>
</feature>
<name>A0A9W9AE47_9AGAR</name>
<gene>
    <name evidence="6" type="ORF">C8J55DRAFT_606007</name>
</gene>
<reference evidence="6" key="1">
    <citation type="submission" date="2022-08" db="EMBL/GenBank/DDBJ databases">
        <authorList>
            <consortium name="DOE Joint Genome Institute"/>
            <person name="Min B."/>
            <person name="Riley R."/>
            <person name="Sierra-Patev S."/>
            <person name="Naranjo-Ortiz M."/>
            <person name="Looney B."/>
            <person name="Konkel Z."/>
            <person name="Slot J.C."/>
            <person name="Sakamoto Y."/>
            <person name="Steenwyk J.L."/>
            <person name="Rokas A."/>
            <person name="Carro J."/>
            <person name="Camarero S."/>
            <person name="Ferreira P."/>
            <person name="Molpeceres G."/>
            <person name="Ruiz-Duenas F.J."/>
            <person name="Serrano A."/>
            <person name="Henrissat B."/>
            <person name="Drula E."/>
            <person name="Hughes K.W."/>
            <person name="Mata J.L."/>
            <person name="Ishikawa N.K."/>
            <person name="Vargas-Isla R."/>
            <person name="Ushijima S."/>
            <person name="Smith C.A."/>
            <person name="Ahrendt S."/>
            <person name="Andreopoulos W."/>
            <person name="He G."/>
            <person name="Labutti K."/>
            <person name="Lipzen A."/>
            <person name="Ng V."/>
            <person name="Sandor L."/>
            <person name="Barry K."/>
            <person name="Martinez A.T."/>
            <person name="Xiao Y."/>
            <person name="Gibbons J.G."/>
            <person name="Terashima K."/>
            <person name="Hibbett D.S."/>
            <person name="Grigoriev I.V."/>
        </authorList>
    </citation>
    <scope>NUCLEOTIDE SEQUENCE</scope>
    <source>
        <strain evidence="6">Sp2 HRB7682 ss15</strain>
    </source>
</reference>
<accession>A0A9W9AE47</accession>
<dbReference type="Pfam" id="PF05368">
    <property type="entry name" value="NmrA"/>
    <property type="match status" value="1"/>
</dbReference>
<evidence type="ECO:0000256" key="2">
    <source>
        <dbReference type="ARBA" id="ARBA00022857"/>
    </source>
</evidence>